<dbReference type="EMBL" id="BGZK01001122">
    <property type="protein sequence ID" value="GBP71795.1"/>
    <property type="molecule type" value="Genomic_DNA"/>
</dbReference>
<gene>
    <name evidence="1" type="ORF">EVAR_88649_1</name>
</gene>
<dbReference type="Proteomes" id="UP000299102">
    <property type="component" value="Unassembled WGS sequence"/>
</dbReference>
<reference evidence="1 2" key="1">
    <citation type="journal article" date="2019" name="Commun. Biol.">
        <title>The bagworm genome reveals a unique fibroin gene that provides high tensile strength.</title>
        <authorList>
            <person name="Kono N."/>
            <person name="Nakamura H."/>
            <person name="Ohtoshi R."/>
            <person name="Tomita M."/>
            <person name="Numata K."/>
            <person name="Arakawa K."/>
        </authorList>
    </citation>
    <scope>NUCLEOTIDE SEQUENCE [LARGE SCALE GENOMIC DNA]</scope>
</reference>
<dbReference type="AlphaFoldDB" id="A0A4C1YBG0"/>
<comment type="caution">
    <text evidence="1">The sequence shown here is derived from an EMBL/GenBank/DDBJ whole genome shotgun (WGS) entry which is preliminary data.</text>
</comment>
<keyword evidence="2" id="KW-1185">Reference proteome</keyword>
<evidence type="ECO:0000313" key="1">
    <source>
        <dbReference type="EMBL" id="GBP71795.1"/>
    </source>
</evidence>
<evidence type="ECO:0000313" key="2">
    <source>
        <dbReference type="Proteomes" id="UP000299102"/>
    </source>
</evidence>
<proteinExistence type="predicted"/>
<name>A0A4C1YBG0_EUMVA</name>
<organism evidence="1 2">
    <name type="scientific">Eumeta variegata</name>
    <name type="common">Bagworm moth</name>
    <name type="synonym">Eumeta japonica</name>
    <dbReference type="NCBI Taxonomy" id="151549"/>
    <lineage>
        <taxon>Eukaryota</taxon>
        <taxon>Metazoa</taxon>
        <taxon>Ecdysozoa</taxon>
        <taxon>Arthropoda</taxon>
        <taxon>Hexapoda</taxon>
        <taxon>Insecta</taxon>
        <taxon>Pterygota</taxon>
        <taxon>Neoptera</taxon>
        <taxon>Endopterygota</taxon>
        <taxon>Lepidoptera</taxon>
        <taxon>Glossata</taxon>
        <taxon>Ditrysia</taxon>
        <taxon>Tineoidea</taxon>
        <taxon>Psychidae</taxon>
        <taxon>Oiketicinae</taxon>
        <taxon>Eumeta</taxon>
    </lineage>
</organism>
<sequence>MFKRDSSSISVRYLKREQHRDQHQDCFITKIYAVLRVFSVQDYDFSGLKSRTRLRWRSRLITSSIDIKRKRILYMCKQQEPWVSRLRRVAGVWSAYFNKGAERISENYYPSGGRARGAPRLQQLYCAVVQTRQNVIELKRERPCSVMWKIITRSGWYLRFHAPLAGVSGAPNGNPANDNLFSAPLILN</sequence>
<accession>A0A4C1YBG0</accession>
<protein>
    <submittedName>
        <fullName evidence="1">Uncharacterized protein</fullName>
    </submittedName>
</protein>